<organism evidence="2">
    <name type="scientific">uncultured bacterium BLR8</name>
    <dbReference type="NCBI Taxonomy" id="506524"/>
    <lineage>
        <taxon>Bacteria</taxon>
        <taxon>environmental samples</taxon>
    </lineage>
</organism>
<reference evidence="2" key="1">
    <citation type="journal article" date="2009" name="ISME J.">
        <title>Functional metagenomics reveals diverse beta-lactamases in a remote Alaskan soil.</title>
        <authorList>
            <person name="Allen H.K."/>
            <person name="Moe L.A."/>
            <person name="Rodbumrer J."/>
            <person name="Gaarder A."/>
            <person name="Handelsman J."/>
        </authorList>
    </citation>
    <scope>NUCLEOTIDE SEQUENCE</scope>
</reference>
<protein>
    <submittedName>
        <fullName evidence="2">Uncharacterized protein</fullName>
    </submittedName>
</protein>
<proteinExistence type="predicted"/>
<gene>
    <name evidence="2" type="ORF">AKSOIL_0118</name>
</gene>
<accession>C0IN77</accession>
<feature type="compositionally biased region" description="Acidic residues" evidence="1">
    <location>
        <begin position="491"/>
        <end position="501"/>
    </location>
</feature>
<name>C0IN77_9BACT</name>
<feature type="compositionally biased region" description="Basic and acidic residues" evidence="1">
    <location>
        <begin position="502"/>
        <end position="511"/>
    </location>
</feature>
<feature type="region of interest" description="Disordered" evidence="1">
    <location>
        <begin position="489"/>
        <end position="608"/>
    </location>
</feature>
<dbReference type="AlphaFoldDB" id="C0IN77"/>
<evidence type="ECO:0000313" key="2">
    <source>
        <dbReference type="EMBL" id="ACN58763.1"/>
    </source>
</evidence>
<dbReference type="EMBL" id="EU408349">
    <property type="protein sequence ID" value="ACN58763.1"/>
    <property type="molecule type" value="Genomic_DNA"/>
</dbReference>
<evidence type="ECO:0000256" key="1">
    <source>
        <dbReference type="SAM" id="MobiDB-lite"/>
    </source>
</evidence>
<sequence length="608" mass="67067">MPRELGGDVLRGVRRERQRVQHRERLRLAVLRVFPAEDGARAGLVHRGAEHERAGLRVADHLLQPAALPRIELRAARGELRGAAARCDGADAPAGERTREFGDVLLRVASAHAERVQLEDLARQVLVEAERAVARGRALREHTVRADGARLVEIELHRRVLLDREQQVRELAEHVRADGLGLVGAGERHHHELVGRHREVVRPEVHEALDERRGCVERRGRARIRGLAKRIAAVLHERQTGHLLRHVVAVAAAIAVARLRRLQRVAQLRALLAERARDLRRAVELGPGERPRLVAGQLLQQPLLRVRGRRLVGPRAEAEAVQRDRLALERGGVHESLLRRRGRGCGWRCVQGRGEPRGVLSPQAGRAHQPLHQRLALFLRQRGREIQHYRLEPRADRDVRLPRARQCGVEPRTVEARLAQQAGGLQSGLARLARVVAHVTHRGADGLQQLAAMRQRELLRGRAQPRGLAGARERALLHVRALVHDAGADERADEQDIDGDGYDQRDGDAARGHCRTPSRSSRPPPSVPRLPSAICPNAVASSSPGEPRPSSVGPAIEKRNAPSAAPAMPTPARPAPDHHRRARDQVHAGRGAAAMMRSASARDGASTS</sequence>
<feature type="compositionally biased region" description="Low complexity" evidence="1">
    <location>
        <begin position="588"/>
        <end position="608"/>
    </location>
</feature>